<comment type="similarity">
    <text evidence="1 4">Belongs to the universal ribosomal protein uS19 family.</text>
</comment>
<dbReference type="NCBIfam" id="NF003121">
    <property type="entry name" value="PRK04038.1"/>
    <property type="match status" value="1"/>
</dbReference>
<dbReference type="GO" id="GO:0022627">
    <property type="term" value="C:cytosolic small ribosomal subunit"/>
    <property type="evidence" value="ECO:0007669"/>
    <property type="project" value="TreeGrafter"/>
</dbReference>
<dbReference type="AlphaFoldDB" id="A0A177EFG1"/>
<protein>
    <submittedName>
        <fullName evidence="5">Small subunit ribosomal protein S15e</fullName>
    </submittedName>
</protein>
<dbReference type="GO" id="GO:0006412">
    <property type="term" value="P:translation"/>
    <property type="evidence" value="ECO:0007669"/>
    <property type="project" value="InterPro"/>
</dbReference>
<dbReference type="PIRSF" id="PIRSF002144">
    <property type="entry name" value="Ribosomal_S19"/>
    <property type="match status" value="1"/>
</dbReference>
<keyword evidence="6" id="KW-1185">Reference proteome</keyword>
<dbReference type="InterPro" id="IPR005713">
    <property type="entry name" value="Ribosomal_uS19_euk/arc"/>
</dbReference>
<proteinExistence type="inferred from homology"/>
<dbReference type="FunFam" id="3.30.860.10:FF:000002">
    <property type="entry name" value="40S ribosomal protein S15"/>
    <property type="match status" value="1"/>
</dbReference>
<comment type="caution">
    <text evidence="5">The sequence shown here is derived from an EMBL/GenBank/DDBJ whole genome shotgun (WGS) entry which is preliminary data.</text>
</comment>
<sequence>MQSIQKKKTFRKFVYRGIDFEDLIKMPIEKFAELLNSKARRRIARGFSQEEIQFLLDCEKSKQAAAVTGEKPDCVTTSCRQMIILPQLVGTVVGVYNGKEHITFEVKPEMIGFRLASFSSSHKMVTHGDPGIGATSSSKFVPLK</sequence>
<dbReference type="RefSeq" id="XP_067544625.1">
    <property type="nucleotide sequence ID" value="XM_067689151.1"/>
</dbReference>
<keyword evidence="3 4" id="KW-0687">Ribonucleoprotein</keyword>
<reference evidence="5 6" key="1">
    <citation type="submission" date="2016-02" db="EMBL/GenBank/DDBJ databases">
        <title>Discovery of a natural microsporidian pathogen with a broad tissue tropism in Caenorhabditis elegans.</title>
        <authorList>
            <person name="Luallen R.J."/>
            <person name="Reinke A.W."/>
            <person name="Tong L."/>
            <person name="Botts M.R."/>
            <person name="Felix M.-A."/>
            <person name="Troemel E.R."/>
        </authorList>
    </citation>
    <scope>NUCLEOTIDE SEQUENCE [LARGE SCALE GENOMIC DNA]</scope>
    <source>
        <strain evidence="5 6">JUm2807</strain>
    </source>
</reference>
<dbReference type="PANTHER" id="PTHR11880:SF2">
    <property type="entry name" value="SMALL RIBOSOMAL SUBUNIT PROTEIN US19"/>
    <property type="match status" value="1"/>
</dbReference>
<dbReference type="GeneID" id="93648083"/>
<dbReference type="GO" id="GO:0003735">
    <property type="term" value="F:structural constituent of ribosome"/>
    <property type="evidence" value="ECO:0007669"/>
    <property type="project" value="InterPro"/>
</dbReference>
<dbReference type="Pfam" id="PF00203">
    <property type="entry name" value="Ribosomal_S19"/>
    <property type="match status" value="1"/>
</dbReference>
<accession>A0A177EFG1</accession>
<name>A0A177EFG1_9MICR</name>
<gene>
    <name evidence="5" type="ORF">NEDG_01733</name>
</gene>
<evidence type="ECO:0000313" key="6">
    <source>
        <dbReference type="Proteomes" id="UP000185944"/>
    </source>
</evidence>
<dbReference type="NCBIfam" id="TIGR01025">
    <property type="entry name" value="uS19_arch"/>
    <property type="match status" value="1"/>
</dbReference>
<dbReference type="VEuPathDB" id="MicrosporidiaDB:NEDG_01733"/>
<dbReference type="OrthoDB" id="10258210at2759"/>
<dbReference type="STRING" id="1805483.A0A177EFG1"/>
<dbReference type="SUPFAM" id="SSF54570">
    <property type="entry name" value="Ribosomal protein S19"/>
    <property type="match status" value="1"/>
</dbReference>
<evidence type="ECO:0000256" key="2">
    <source>
        <dbReference type="ARBA" id="ARBA00022980"/>
    </source>
</evidence>
<dbReference type="InterPro" id="IPR023575">
    <property type="entry name" value="Ribosomal_uS19_SF"/>
</dbReference>
<dbReference type="InterPro" id="IPR002222">
    <property type="entry name" value="Ribosomal_uS19"/>
</dbReference>
<evidence type="ECO:0000313" key="5">
    <source>
        <dbReference type="EMBL" id="OAG30150.1"/>
    </source>
</evidence>
<evidence type="ECO:0000256" key="3">
    <source>
        <dbReference type="ARBA" id="ARBA00023274"/>
    </source>
</evidence>
<dbReference type="GO" id="GO:0000028">
    <property type="term" value="P:ribosomal small subunit assembly"/>
    <property type="evidence" value="ECO:0007669"/>
    <property type="project" value="TreeGrafter"/>
</dbReference>
<dbReference type="HAMAP" id="MF_00531">
    <property type="entry name" value="Ribosomal_uS19"/>
    <property type="match status" value="1"/>
</dbReference>
<dbReference type="PANTHER" id="PTHR11880">
    <property type="entry name" value="RIBOSOMAL PROTEIN S19P FAMILY MEMBER"/>
    <property type="match status" value="1"/>
</dbReference>
<evidence type="ECO:0000256" key="4">
    <source>
        <dbReference type="RuleBase" id="RU003485"/>
    </source>
</evidence>
<dbReference type="Proteomes" id="UP000185944">
    <property type="component" value="Unassembled WGS sequence"/>
</dbReference>
<organism evidence="5 6">
    <name type="scientific">Nematocida displodere</name>
    <dbReference type="NCBI Taxonomy" id="1805483"/>
    <lineage>
        <taxon>Eukaryota</taxon>
        <taxon>Fungi</taxon>
        <taxon>Fungi incertae sedis</taxon>
        <taxon>Microsporidia</taxon>
        <taxon>Nematocida</taxon>
    </lineage>
</organism>
<evidence type="ECO:0000256" key="1">
    <source>
        <dbReference type="ARBA" id="ARBA00007345"/>
    </source>
</evidence>
<dbReference type="EMBL" id="LTDL01000037">
    <property type="protein sequence ID" value="OAG30150.1"/>
    <property type="molecule type" value="Genomic_DNA"/>
</dbReference>
<keyword evidence="2 4" id="KW-0689">Ribosomal protein</keyword>
<dbReference type="PRINTS" id="PR00975">
    <property type="entry name" value="RIBOSOMALS19"/>
</dbReference>
<dbReference type="Gene3D" id="3.30.860.10">
    <property type="entry name" value="30s Ribosomal Protein S19, Chain A"/>
    <property type="match status" value="1"/>
</dbReference>